<name>A0ABR8U8N3_9BACL</name>
<protein>
    <submittedName>
        <fullName evidence="1">Helix-turn-helix domain-containing protein</fullName>
    </submittedName>
</protein>
<dbReference type="Gene3D" id="1.10.10.10">
    <property type="entry name" value="Winged helix-like DNA-binding domain superfamily/Winged helix DNA-binding domain"/>
    <property type="match status" value="1"/>
</dbReference>
<comment type="caution">
    <text evidence="1">The sequence shown here is derived from an EMBL/GenBank/DDBJ whole genome shotgun (WGS) entry which is preliminary data.</text>
</comment>
<keyword evidence="2" id="KW-1185">Reference proteome</keyword>
<organism evidence="1 2">
    <name type="scientific">Sporosarcina quadrami</name>
    <dbReference type="NCBI Taxonomy" id="2762234"/>
    <lineage>
        <taxon>Bacteria</taxon>
        <taxon>Bacillati</taxon>
        <taxon>Bacillota</taxon>
        <taxon>Bacilli</taxon>
        <taxon>Bacillales</taxon>
        <taxon>Caryophanaceae</taxon>
        <taxon>Sporosarcina</taxon>
    </lineage>
</organism>
<gene>
    <name evidence="1" type="ORF">H9649_07360</name>
</gene>
<dbReference type="RefSeq" id="WP_191694083.1">
    <property type="nucleotide sequence ID" value="NZ_JACSQN010000005.1"/>
</dbReference>
<sequence>MSTMLNTETTYISLQPFSSVDELNANTIAIRAQYRDQLTPSTIAVLDVLHRYSCKYPGVCYLSKSKIAEMVGVTRRTVVRACNALESLGIIVQHELFRHKGDKRQSSNAIVFVVVEKENVTPECHSKEALSDTHLNSSNTLDTRKADFDKKEVVKNVEEVKADIKRGLRDKMPAYIYDLLSPYFDLDDLYQAYGTLLRGKASIDKSIMFESNERLYSDAVLSVIHAYKRGVVRNLFAVLFTAAQDTTAQIYRNENYNAPNWLEW</sequence>
<reference evidence="1 2" key="1">
    <citation type="submission" date="2020-08" db="EMBL/GenBank/DDBJ databases">
        <title>A Genomic Blueprint of the Chicken Gut Microbiome.</title>
        <authorList>
            <person name="Gilroy R."/>
            <person name="Ravi A."/>
            <person name="Getino M."/>
            <person name="Pursley I."/>
            <person name="Horton D.L."/>
            <person name="Alikhan N.-F."/>
            <person name="Baker D."/>
            <person name="Gharbi K."/>
            <person name="Hall N."/>
            <person name="Watson M."/>
            <person name="Adriaenssens E.M."/>
            <person name="Foster-Nyarko E."/>
            <person name="Jarju S."/>
            <person name="Secka A."/>
            <person name="Antonio M."/>
            <person name="Oren A."/>
            <person name="Chaudhuri R."/>
            <person name="La Ragione R.M."/>
            <person name="Hildebrand F."/>
            <person name="Pallen M.J."/>
        </authorList>
    </citation>
    <scope>NUCLEOTIDE SEQUENCE [LARGE SCALE GENOMIC DNA]</scope>
    <source>
        <strain evidence="1 2">Sa2YVA2</strain>
    </source>
</reference>
<dbReference type="InterPro" id="IPR036390">
    <property type="entry name" value="WH_DNA-bd_sf"/>
</dbReference>
<dbReference type="InterPro" id="IPR036388">
    <property type="entry name" value="WH-like_DNA-bd_sf"/>
</dbReference>
<accession>A0ABR8U8N3</accession>
<dbReference type="EMBL" id="JACSQN010000005">
    <property type="protein sequence ID" value="MBD7984391.1"/>
    <property type="molecule type" value="Genomic_DNA"/>
</dbReference>
<dbReference type="Pfam" id="PF13730">
    <property type="entry name" value="HTH_36"/>
    <property type="match status" value="1"/>
</dbReference>
<dbReference type="SUPFAM" id="SSF46785">
    <property type="entry name" value="Winged helix' DNA-binding domain"/>
    <property type="match status" value="1"/>
</dbReference>
<evidence type="ECO:0000313" key="1">
    <source>
        <dbReference type="EMBL" id="MBD7984391.1"/>
    </source>
</evidence>
<dbReference type="Proteomes" id="UP000626786">
    <property type="component" value="Unassembled WGS sequence"/>
</dbReference>
<evidence type="ECO:0000313" key="2">
    <source>
        <dbReference type="Proteomes" id="UP000626786"/>
    </source>
</evidence>
<proteinExistence type="predicted"/>